<feature type="compositionally biased region" description="Polar residues" evidence="18">
    <location>
        <begin position="980"/>
        <end position="993"/>
    </location>
</feature>
<dbReference type="GO" id="GO:0009881">
    <property type="term" value="F:photoreceptor activity"/>
    <property type="evidence" value="ECO:0007669"/>
    <property type="project" value="UniProtKB-KW"/>
</dbReference>
<evidence type="ECO:0000256" key="5">
    <source>
        <dbReference type="ARBA" id="ARBA00022543"/>
    </source>
</evidence>
<comment type="catalytic activity">
    <reaction evidence="1">
        <text>ATP + protein L-histidine = ADP + protein N-phospho-L-histidine.</text>
        <dbReference type="EC" id="2.7.13.3"/>
    </reaction>
</comment>
<keyword evidence="13" id="KW-1133">Transmembrane helix</keyword>
<dbReference type="Pfam" id="PF00512">
    <property type="entry name" value="HisKA"/>
    <property type="match status" value="1"/>
</dbReference>
<dbReference type="SMART" id="SM00091">
    <property type="entry name" value="PAS"/>
    <property type="match status" value="2"/>
</dbReference>
<dbReference type="PANTHER" id="PTHR45339:SF1">
    <property type="entry name" value="HYBRID SIGNAL TRANSDUCTION HISTIDINE KINASE J"/>
    <property type="match status" value="1"/>
</dbReference>
<dbReference type="InterPro" id="IPR011006">
    <property type="entry name" value="CheY-like_superfamily"/>
</dbReference>
<keyword evidence="10" id="KW-0547">Nucleotide-binding</keyword>
<accession>A0A1Y1HH15</accession>
<keyword evidence="5" id="KW-0600">Photoreceptor protein</keyword>
<dbReference type="SUPFAM" id="SSF52172">
    <property type="entry name" value="CheY-like"/>
    <property type="match status" value="1"/>
</dbReference>
<organism evidence="22 23">
    <name type="scientific">Klebsormidium nitens</name>
    <name type="common">Green alga</name>
    <name type="synonym">Ulothrix nitens</name>
    <dbReference type="NCBI Taxonomy" id="105231"/>
    <lineage>
        <taxon>Eukaryota</taxon>
        <taxon>Viridiplantae</taxon>
        <taxon>Streptophyta</taxon>
        <taxon>Klebsormidiophyceae</taxon>
        <taxon>Klebsormidiales</taxon>
        <taxon>Klebsormidiaceae</taxon>
        <taxon>Klebsormidium</taxon>
    </lineage>
</organism>
<keyword evidence="6 17" id="KW-0597">Phosphoprotein</keyword>
<keyword evidence="11 22" id="KW-0418">Kinase</keyword>
<dbReference type="GO" id="GO:0009927">
    <property type="term" value="F:histidine phosphotransfer kinase activity"/>
    <property type="evidence" value="ECO:0000318"/>
    <property type="project" value="GO_Central"/>
</dbReference>
<keyword evidence="5" id="KW-0157">Chromophore</keyword>
<evidence type="ECO:0000313" key="23">
    <source>
        <dbReference type="Proteomes" id="UP000054558"/>
    </source>
</evidence>
<dbReference type="SMART" id="SM00387">
    <property type="entry name" value="HATPase_c"/>
    <property type="match status" value="1"/>
</dbReference>
<evidence type="ECO:0000256" key="12">
    <source>
        <dbReference type="ARBA" id="ARBA00022840"/>
    </source>
</evidence>
<evidence type="ECO:0000256" key="1">
    <source>
        <dbReference type="ARBA" id="ARBA00000085"/>
    </source>
</evidence>
<evidence type="ECO:0000256" key="14">
    <source>
        <dbReference type="ARBA" id="ARBA00023012"/>
    </source>
</evidence>
<feature type="region of interest" description="Disordered" evidence="18">
    <location>
        <begin position="980"/>
        <end position="999"/>
    </location>
</feature>
<dbReference type="InterPro" id="IPR000014">
    <property type="entry name" value="PAS"/>
</dbReference>
<keyword evidence="16" id="KW-0675">Receptor</keyword>
<dbReference type="CDD" id="cd17546">
    <property type="entry name" value="REC_hyHK_CKI1_RcsC-like"/>
    <property type="match status" value="1"/>
</dbReference>
<dbReference type="InterPro" id="IPR013655">
    <property type="entry name" value="PAS_fold_3"/>
</dbReference>
<feature type="region of interest" description="Disordered" evidence="18">
    <location>
        <begin position="949"/>
        <end position="969"/>
    </location>
</feature>
<keyword evidence="23" id="KW-1185">Reference proteome</keyword>
<dbReference type="GO" id="GO:0000160">
    <property type="term" value="P:phosphorelay signal transduction system"/>
    <property type="evidence" value="ECO:0000318"/>
    <property type="project" value="GO_Central"/>
</dbReference>
<feature type="modified residue" description="4-aspartylphosphate" evidence="17">
    <location>
        <position position="1206"/>
    </location>
</feature>
<dbReference type="PROSITE" id="PS50110">
    <property type="entry name" value="RESPONSE_REGULATORY"/>
    <property type="match status" value="1"/>
</dbReference>
<feature type="domain" description="Histidine kinase" evidence="19">
    <location>
        <begin position="799"/>
        <end position="1095"/>
    </location>
</feature>
<dbReference type="SUPFAM" id="SSF47384">
    <property type="entry name" value="Homodimeric domain of signal transducing histidine kinase"/>
    <property type="match status" value="1"/>
</dbReference>
<dbReference type="PRINTS" id="PR00344">
    <property type="entry name" value="BCTRLSENSOR"/>
</dbReference>
<dbReference type="Proteomes" id="UP000054558">
    <property type="component" value="Unassembled WGS sequence"/>
</dbReference>
<dbReference type="InterPro" id="IPR003594">
    <property type="entry name" value="HATPase_dom"/>
</dbReference>
<feature type="domain" description="Response regulatory" evidence="20">
    <location>
        <begin position="1157"/>
        <end position="1275"/>
    </location>
</feature>
<dbReference type="SUPFAM" id="SSF55874">
    <property type="entry name" value="ATPase domain of HSP90 chaperone/DNA topoisomerase II/histidine kinase"/>
    <property type="match status" value="1"/>
</dbReference>
<dbReference type="PROSITE" id="PS50109">
    <property type="entry name" value="HIS_KIN"/>
    <property type="match status" value="1"/>
</dbReference>
<evidence type="ECO:0000256" key="6">
    <source>
        <dbReference type="ARBA" id="ARBA00022553"/>
    </source>
</evidence>
<dbReference type="FunFam" id="1.10.287.130:FF:000003">
    <property type="entry name" value="Histidine kinase"/>
    <property type="match status" value="1"/>
</dbReference>
<name>A0A1Y1HH15_KLENI</name>
<dbReference type="NCBIfam" id="TIGR00229">
    <property type="entry name" value="sensory_box"/>
    <property type="match status" value="1"/>
</dbReference>
<keyword evidence="9" id="KW-0812">Transmembrane</keyword>
<evidence type="ECO:0000256" key="9">
    <source>
        <dbReference type="ARBA" id="ARBA00022692"/>
    </source>
</evidence>
<protein>
    <recommendedName>
        <fullName evidence="3">histidine kinase</fullName>
        <ecNumber evidence="3">2.7.13.3</ecNumber>
    </recommendedName>
</protein>
<evidence type="ECO:0000256" key="3">
    <source>
        <dbReference type="ARBA" id="ARBA00012438"/>
    </source>
</evidence>
<dbReference type="Pfam" id="PF13426">
    <property type="entry name" value="PAS_9"/>
    <property type="match status" value="1"/>
</dbReference>
<proteinExistence type="predicted"/>
<sequence length="1289" mass="141788">MEVSVQQSWALQGLFDGETGRLITVSRGLLGAAGLEAEGGVPQQDVTLFDLLPSLTAPQFRQYVKQLKAHKRSLAAFPSALRKQSRCSETTSRSSLSETGGLRQRNSSGVTAEDGLGSQSRTAAEQGSFAETSAEQQRGTSASEESRRVSWGVTRPVKVRPESCEQAIPETTVGETIGSTEADEGAKKASRIVTRRETLLRSFSWQPQRSGKLIVANLPIEREQNPREFDQAQGGTRDVDEVERRNTNHLPPADASRVTMRTKQSWVWGGVDTRKSFNDSDVCVQVELQLVTSGSETGRHGSDPTSIDDGQNRGIPPGAPLVLASFCHVPALQKLVRRVRDLRRDVRKATVVIPNLVPRKKALEGYLKKPRSSVSRKTSLSGSLPGEKYSHEKLLAGEIVPDEQECGDPFEMEPEISALKDVVRALTYRKARYRSLLDIAGVGTALVDLSTCVIAEASKAMARILGYTPGELTGWRFRDLVAPEDRAKYLTNIQRFIDSKVECANQEVQCLHEDGTRIWVRLTSVRHGTFVVEDIRKAKRALEMTAQAAERLRLMVEGLTVGAVHIYRGDNPADPLVHVNPVVEKLLGLCQDDVRSLPALFKALYRQGAEEALENYHKLYLGVVEPPKVIEVFCRDGHKILLDFGLSIQPHGEVWVVHDATERQSATEKFKKIFELTKCNDAAVAILGFQSRSDLISLNLGDINPPFQADGRPSAEGSLEKARIASEQGYCNFEWAHQKRDGTPLLVDVHITSCVLEGVTVLMTVWHDLTERKKSEAALRAAKEAAEDASKAKSHFLSNCSHEIRTPMNGVIGVAELLLQTDLTTEQRGYVETIISSGDTLLALINDVLDFSKIESRNMRLESVRFSLRREIQQTLTLLAVNATRKGIKISCSIDDSVPKNLIGDPMRIRQILLNLASNSLKFTERGEINILVSLATDQPPAIMPGELFTSDSPRPSRRCTSPPQANPAVLRLQRHYSTKLTPPSSRRQTHSAGDSGFIPSGATSAPSLYLPLDMANVLLLVEVRDTGIGIPEEAQGRLFQAFMQADASTSRRYGGTGLGLCISKSLANQMGGDMWLKSKVDVGTSFYFTVRLGLIRETGPPGRKSSSDMGLRIVLPPGSGTPEASPKAFGRVREYGDDSHTPPIELHKLKSFKGLRVLVAEDNKVNQLVATRILHNLGCDFEVVDNGRKAVEASRETHFDLILMDCHMPEMDGYEATKQIRMREREKGRRQLIVALTASVLDNDEAKCRAAGMDGFLSKPVRHADLEKVILEHYVPVNGTVAAATEAS</sequence>
<evidence type="ECO:0000256" key="7">
    <source>
        <dbReference type="ARBA" id="ARBA00022606"/>
    </source>
</evidence>
<dbReference type="Pfam" id="PF02518">
    <property type="entry name" value="HATPase_c"/>
    <property type="match status" value="1"/>
</dbReference>
<dbReference type="Gene3D" id="3.40.50.2300">
    <property type="match status" value="1"/>
</dbReference>
<dbReference type="GO" id="GO:0000155">
    <property type="term" value="F:phosphorelay sensor kinase activity"/>
    <property type="evidence" value="ECO:0000318"/>
    <property type="project" value="GO_Central"/>
</dbReference>
<dbReference type="InterPro" id="IPR005467">
    <property type="entry name" value="His_kinase_dom"/>
</dbReference>
<keyword evidence="8" id="KW-0808">Transferase</keyword>
<keyword evidence="4" id="KW-1003">Cell membrane</keyword>
<evidence type="ECO:0000259" key="20">
    <source>
        <dbReference type="PROSITE" id="PS50110"/>
    </source>
</evidence>
<feature type="domain" description="PAS" evidence="21">
    <location>
        <begin position="429"/>
        <end position="500"/>
    </location>
</feature>
<dbReference type="Pfam" id="PF00072">
    <property type="entry name" value="Response_reg"/>
    <property type="match status" value="1"/>
</dbReference>
<dbReference type="Gene3D" id="1.10.287.130">
    <property type="match status" value="1"/>
</dbReference>
<feature type="compositionally biased region" description="Low complexity" evidence="18">
    <location>
        <begin position="88"/>
        <end position="103"/>
    </location>
</feature>
<keyword evidence="14" id="KW-0902">Two-component regulatory system</keyword>
<evidence type="ECO:0000256" key="15">
    <source>
        <dbReference type="ARBA" id="ARBA00023136"/>
    </source>
</evidence>
<keyword evidence="15" id="KW-0472">Membrane</keyword>
<dbReference type="InterPro" id="IPR035965">
    <property type="entry name" value="PAS-like_dom_sf"/>
</dbReference>
<comment type="subcellular location">
    <subcellularLocation>
        <location evidence="2">Cell membrane</location>
        <topology evidence="2">Multi-pass membrane protein</topology>
    </subcellularLocation>
</comment>
<evidence type="ECO:0000259" key="21">
    <source>
        <dbReference type="PROSITE" id="PS50112"/>
    </source>
</evidence>
<evidence type="ECO:0000256" key="18">
    <source>
        <dbReference type="SAM" id="MobiDB-lite"/>
    </source>
</evidence>
<dbReference type="CDD" id="cd16922">
    <property type="entry name" value="HATPase_EvgS-ArcB-TorS-like"/>
    <property type="match status" value="1"/>
</dbReference>
<evidence type="ECO:0000256" key="13">
    <source>
        <dbReference type="ARBA" id="ARBA00022989"/>
    </source>
</evidence>
<feature type="region of interest" description="Disordered" evidence="18">
    <location>
        <begin position="80"/>
        <end position="150"/>
    </location>
</feature>
<dbReference type="PANTHER" id="PTHR45339">
    <property type="entry name" value="HYBRID SIGNAL TRANSDUCTION HISTIDINE KINASE J"/>
    <property type="match status" value="1"/>
</dbReference>
<dbReference type="PROSITE" id="PS50112">
    <property type="entry name" value="PAS"/>
    <property type="match status" value="1"/>
</dbReference>
<dbReference type="SUPFAM" id="SSF55785">
    <property type="entry name" value="PYP-like sensor domain (PAS domain)"/>
    <property type="match status" value="2"/>
</dbReference>
<dbReference type="EC" id="2.7.13.3" evidence="3"/>
<evidence type="ECO:0000256" key="17">
    <source>
        <dbReference type="PROSITE-ProRule" id="PRU00169"/>
    </source>
</evidence>
<dbReference type="GO" id="GO:0005524">
    <property type="term" value="F:ATP binding"/>
    <property type="evidence" value="ECO:0007669"/>
    <property type="project" value="UniProtKB-KW"/>
</dbReference>
<evidence type="ECO:0000256" key="16">
    <source>
        <dbReference type="ARBA" id="ARBA00023170"/>
    </source>
</evidence>
<dbReference type="InterPro" id="IPR003661">
    <property type="entry name" value="HisK_dim/P_dom"/>
</dbReference>
<dbReference type="Pfam" id="PF08447">
    <property type="entry name" value="PAS_3"/>
    <property type="match status" value="1"/>
</dbReference>
<dbReference type="InterPro" id="IPR001789">
    <property type="entry name" value="Sig_transdc_resp-reg_receiver"/>
</dbReference>
<feature type="region of interest" description="Disordered" evidence="18">
    <location>
        <begin position="293"/>
        <end position="315"/>
    </location>
</feature>
<evidence type="ECO:0000256" key="10">
    <source>
        <dbReference type="ARBA" id="ARBA00022741"/>
    </source>
</evidence>
<keyword evidence="12" id="KW-0067">ATP-binding</keyword>
<evidence type="ECO:0000313" key="22">
    <source>
        <dbReference type="EMBL" id="GAQ77720.1"/>
    </source>
</evidence>
<dbReference type="InterPro" id="IPR004358">
    <property type="entry name" value="Sig_transdc_His_kin-like_C"/>
</dbReference>
<dbReference type="OMA" id="HESEANY"/>
<dbReference type="InterPro" id="IPR036890">
    <property type="entry name" value="HATPase_C_sf"/>
</dbReference>
<dbReference type="GO" id="GO:0005886">
    <property type="term" value="C:plasma membrane"/>
    <property type="evidence" value="ECO:0000318"/>
    <property type="project" value="GO_Central"/>
</dbReference>
<dbReference type="SMART" id="SM00388">
    <property type="entry name" value="HisKA"/>
    <property type="match status" value="1"/>
</dbReference>
<dbReference type="InterPro" id="IPR036097">
    <property type="entry name" value="HisK_dim/P_sf"/>
</dbReference>
<dbReference type="CDD" id="cd00130">
    <property type="entry name" value="PAS"/>
    <property type="match status" value="1"/>
</dbReference>
<evidence type="ECO:0000256" key="11">
    <source>
        <dbReference type="ARBA" id="ARBA00022777"/>
    </source>
</evidence>
<evidence type="ECO:0000256" key="4">
    <source>
        <dbReference type="ARBA" id="ARBA00022475"/>
    </source>
</evidence>
<evidence type="ECO:0000256" key="8">
    <source>
        <dbReference type="ARBA" id="ARBA00022679"/>
    </source>
</evidence>
<keyword evidence="7" id="KW-0716">Sensory transduction</keyword>
<dbReference type="OrthoDB" id="10266508at2759"/>
<dbReference type="SMART" id="SM00448">
    <property type="entry name" value="REC"/>
    <property type="match status" value="1"/>
</dbReference>
<evidence type="ECO:0000256" key="2">
    <source>
        <dbReference type="ARBA" id="ARBA00004651"/>
    </source>
</evidence>
<feature type="compositionally biased region" description="Polar residues" evidence="18">
    <location>
        <begin position="117"/>
        <end position="143"/>
    </location>
</feature>
<gene>
    <name evidence="22" type="ORF">KFL_000030010</name>
</gene>
<dbReference type="Gene3D" id="3.30.450.20">
    <property type="entry name" value="PAS domain"/>
    <property type="match status" value="2"/>
</dbReference>
<feature type="compositionally biased region" description="Low complexity" evidence="18">
    <location>
        <begin position="951"/>
        <end position="964"/>
    </location>
</feature>
<reference evidence="22 23" key="1">
    <citation type="journal article" date="2014" name="Nat. Commun.">
        <title>Klebsormidium flaccidum genome reveals primary factors for plant terrestrial adaptation.</title>
        <authorList>
            <person name="Hori K."/>
            <person name="Maruyama F."/>
            <person name="Fujisawa T."/>
            <person name="Togashi T."/>
            <person name="Yamamoto N."/>
            <person name="Seo M."/>
            <person name="Sato S."/>
            <person name="Yamada T."/>
            <person name="Mori H."/>
            <person name="Tajima N."/>
            <person name="Moriyama T."/>
            <person name="Ikeuchi M."/>
            <person name="Watanabe M."/>
            <person name="Wada H."/>
            <person name="Kobayashi K."/>
            <person name="Saito M."/>
            <person name="Masuda T."/>
            <person name="Sasaki-Sekimoto Y."/>
            <person name="Mashiguchi K."/>
            <person name="Awai K."/>
            <person name="Shimojima M."/>
            <person name="Masuda S."/>
            <person name="Iwai M."/>
            <person name="Nobusawa T."/>
            <person name="Narise T."/>
            <person name="Kondo S."/>
            <person name="Saito H."/>
            <person name="Sato R."/>
            <person name="Murakawa M."/>
            <person name="Ihara Y."/>
            <person name="Oshima-Yamada Y."/>
            <person name="Ohtaka K."/>
            <person name="Satoh M."/>
            <person name="Sonobe K."/>
            <person name="Ishii M."/>
            <person name="Ohtani R."/>
            <person name="Kanamori-Sato M."/>
            <person name="Honoki R."/>
            <person name="Miyazaki D."/>
            <person name="Mochizuki H."/>
            <person name="Umetsu J."/>
            <person name="Higashi K."/>
            <person name="Shibata D."/>
            <person name="Kamiya Y."/>
            <person name="Sato N."/>
            <person name="Nakamura Y."/>
            <person name="Tabata S."/>
            <person name="Ida S."/>
            <person name="Kurokawa K."/>
            <person name="Ohta H."/>
        </authorList>
    </citation>
    <scope>NUCLEOTIDE SEQUENCE [LARGE SCALE GENOMIC DNA]</scope>
    <source>
        <strain evidence="22 23">NIES-2285</strain>
    </source>
</reference>
<dbReference type="EMBL" id="DF236952">
    <property type="protein sequence ID" value="GAQ77720.1"/>
    <property type="molecule type" value="Genomic_DNA"/>
</dbReference>
<dbReference type="CDD" id="cd00082">
    <property type="entry name" value="HisKA"/>
    <property type="match status" value="1"/>
</dbReference>
<evidence type="ECO:0000259" key="19">
    <source>
        <dbReference type="PROSITE" id="PS50109"/>
    </source>
</evidence>
<dbReference type="STRING" id="105231.A0A1Y1HH15"/>
<dbReference type="Gene3D" id="3.30.565.10">
    <property type="entry name" value="Histidine kinase-like ATPase, C-terminal domain"/>
    <property type="match status" value="1"/>
</dbReference>